<protein>
    <recommendedName>
        <fullName evidence="2">C2H2-type domain-containing protein</fullName>
    </recommendedName>
</protein>
<sequence length="618" mass="65170">MYLMLRAPVTSSLTVTRGSCARCCGPAARRNVLSSACFASDAGDVADGFVAEYELAGIKLKPLAKRQLRDWYSNELQRASAGTAGPDAGVEANAPTPDPPAIKEPPPLMQRRPGVPQLHVLWDLESVKPFVQQQRMGPATGAGDVEPQRSPRSSVSSGRTSRLAAAGLPGTASSPDLVGALDQLCRTLKHYGTVHAIHLFLRESTLSKAPVLRRQVGQLCTWVDLQDGVLSEEQPGGKHAATGVGADAPGLRAEAANPATGTEGGIKENSNVAPGSGGLRRIGLSGVARGSCTQRQLSAVLPMGGDLHDCPMCRSAFAFRLELLRHFVRAHQGPLMTATAADTRMHIMWTRGRAVGLPVLAPGDSQVEAASTAGPTPPDDTIGEKVMIRPEDFVYARELLMRGRYMDDLLASAPVAVHSITPVAATSPDVTGNALSRPAQLEAAQSRPVNAGKVSGEGGSSKRSTTAMDTAGVTISRRGLHLHLIPGGHPAEMAEEALRKVADLLAVEQLGRKDGQGSVTSSVPGRPGQRSSANKARDRRGARKGRTQDEADTDSEAVPCVCVVSDAKGLDEFIAGLRERDILVMAVTRTTRVPSADVSLRWWAVQGGEYRLASGSLR</sequence>
<dbReference type="EMBL" id="BNCO01000004">
    <property type="protein sequence ID" value="GIL47184.1"/>
    <property type="molecule type" value="Genomic_DNA"/>
</dbReference>
<keyword evidence="4" id="KW-1185">Reference proteome</keyword>
<feature type="compositionally biased region" description="Polar residues" evidence="1">
    <location>
        <begin position="517"/>
        <end position="534"/>
    </location>
</feature>
<reference evidence="3" key="1">
    <citation type="journal article" date="2021" name="Proc. Natl. Acad. Sci. U.S.A.">
        <title>Three genomes in the algal genus Volvox reveal the fate of a haploid sex-determining region after a transition to homothallism.</title>
        <authorList>
            <person name="Yamamoto K."/>
            <person name="Hamaji T."/>
            <person name="Kawai-Toyooka H."/>
            <person name="Matsuzaki R."/>
            <person name="Takahashi F."/>
            <person name="Nishimura Y."/>
            <person name="Kawachi M."/>
            <person name="Noguchi H."/>
            <person name="Minakuchi Y."/>
            <person name="Umen J.G."/>
            <person name="Toyoda A."/>
            <person name="Nozaki H."/>
        </authorList>
    </citation>
    <scope>NUCLEOTIDE SEQUENCE</scope>
    <source>
        <strain evidence="3">NIES-3780</strain>
    </source>
</reference>
<feature type="region of interest" description="Disordered" evidence="1">
    <location>
        <begin position="439"/>
        <end position="467"/>
    </location>
</feature>
<feature type="region of interest" description="Disordered" evidence="1">
    <location>
        <begin position="79"/>
        <end position="107"/>
    </location>
</feature>
<comment type="caution">
    <text evidence="3">The sequence shown here is derived from an EMBL/GenBank/DDBJ whole genome shotgun (WGS) entry which is preliminary data.</text>
</comment>
<feature type="compositionally biased region" description="Low complexity" evidence="1">
    <location>
        <begin position="150"/>
        <end position="162"/>
    </location>
</feature>
<evidence type="ECO:0000313" key="3">
    <source>
        <dbReference type="EMBL" id="GIL47184.1"/>
    </source>
</evidence>
<evidence type="ECO:0000313" key="4">
    <source>
        <dbReference type="Proteomes" id="UP000747399"/>
    </source>
</evidence>
<gene>
    <name evidence="3" type="ORF">Vafri_4067</name>
</gene>
<feature type="region of interest" description="Disordered" evidence="1">
    <location>
        <begin position="513"/>
        <end position="556"/>
    </location>
</feature>
<dbReference type="Proteomes" id="UP000747399">
    <property type="component" value="Unassembled WGS sequence"/>
</dbReference>
<organism evidence="3 4">
    <name type="scientific">Volvox africanus</name>
    <dbReference type="NCBI Taxonomy" id="51714"/>
    <lineage>
        <taxon>Eukaryota</taxon>
        <taxon>Viridiplantae</taxon>
        <taxon>Chlorophyta</taxon>
        <taxon>core chlorophytes</taxon>
        <taxon>Chlorophyceae</taxon>
        <taxon>CS clade</taxon>
        <taxon>Chlamydomonadales</taxon>
        <taxon>Volvocaceae</taxon>
        <taxon>Volvox</taxon>
    </lineage>
</organism>
<evidence type="ECO:0000259" key="2">
    <source>
        <dbReference type="PROSITE" id="PS00028"/>
    </source>
</evidence>
<dbReference type="PROSITE" id="PS00028">
    <property type="entry name" value="ZINC_FINGER_C2H2_1"/>
    <property type="match status" value="1"/>
</dbReference>
<name>A0A8J4ASU9_9CHLO</name>
<dbReference type="InterPro" id="IPR013087">
    <property type="entry name" value="Znf_C2H2_type"/>
</dbReference>
<evidence type="ECO:0000256" key="1">
    <source>
        <dbReference type="SAM" id="MobiDB-lite"/>
    </source>
</evidence>
<feature type="compositionally biased region" description="Pro residues" evidence="1">
    <location>
        <begin position="96"/>
        <end position="107"/>
    </location>
</feature>
<feature type="region of interest" description="Disordered" evidence="1">
    <location>
        <begin position="135"/>
        <end position="173"/>
    </location>
</feature>
<feature type="domain" description="C2H2-type" evidence="2">
    <location>
        <begin position="310"/>
        <end position="331"/>
    </location>
</feature>
<accession>A0A8J4ASU9</accession>
<dbReference type="AlphaFoldDB" id="A0A8J4ASU9"/>
<proteinExistence type="predicted"/>